<dbReference type="RefSeq" id="WP_319837050.1">
    <property type="nucleotide sequence ID" value="NZ_CP137624.1"/>
</dbReference>
<sequence length="140" mass="16434">MNLEAIKKHWEEYLNEFNNTDFMDIETHTDMAFQAPKLIVEVERLQNELSKTKRLLDVTELAEAKARMAVERLKESVDWYDEQHCNQHNLIAETAFENERLHEVLEKIHKECLEAKDNYVEESVIDSILEIISGVGESDE</sequence>
<accession>A0ABZ0RYB7</accession>
<protein>
    <submittedName>
        <fullName evidence="2">Uncharacterized protein</fullName>
    </submittedName>
</protein>
<feature type="coiled-coil region" evidence="1">
    <location>
        <begin position="35"/>
        <end position="62"/>
    </location>
</feature>
<dbReference type="Proteomes" id="UP001322664">
    <property type="component" value="Chromosome"/>
</dbReference>
<proteinExistence type="predicted"/>
<name>A0ABZ0RYB7_9BACI</name>
<evidence type="ECO:0000256" key="1">
    <source>
        <dbReference type="SAM" id="Coils"/>
    </source>
</evidence>
<keyword evidence="1" id="KW-0175">Coiled coil</keyword>
<evidence type="ECO:0000313" key="3">
    <source>
        <dbReference type="Proteomes" id="UP001322664"/>
    </source>
</evidence>
<evidence type="ECO:0000313" key="2">
    <source>
        <dbReference type="EMBL" id="WPK12271.1"/>
    </source>
</evidence>
<keyword evidence="3" id="KW-1185">Reference proteome</keyword>
<dbReference type="EMBL" id="CP137624">
    <property type="protein sequence ID" value="WPK12271.1"/>
    <property type="molecule type" value="Genomic_DNA"/>
</dbReference>
<reference evidence="2 3" key="1">
    <citation type="submission" date="2023-09" db="EMBL/GenBank/DDBJ databases">
        <authorList>
            <person name="Page C.A."/>
            <person name="Perez-Diaz I.M."/>
        </authorList>
    </citation>
    <scope>NUCLEOTIDE SEQUENCE [LARGE SCALE GENOMIC DNA]</scope>
    <source>
        <strain evidence="2 3">Ll15</strain>
    </source>
</reference>
<organism evidence="2 3">
    <name type="scientific">Lysinibacillus louembei</name>
    <dbReference type="NCBI Taxonomy" id="1470088"/>
    <lineage>
        <taxon>Bacteria</taxon>
        <taxon>Bacillati</taxon>
        <taxon>Bacillota</taxon>
        <taxon>Bacilli</taxon>
        <taxon>Bacillales</taxon>
        <taxon>Bacillaceae</taxon>
        <taxon>Lysinibacillus</taxon>
    </lineage>
</organism>
<gene>
    <name evidence="2" type="ORF">R6U77_00870</name>
</gene>